<evidence type="ECO:0008006" key="3">
    <source>
        <dbReference type="Google" id="ProtNLM"/>
    </source>
</evidence>
<reference evidence="1 2" key="1">
    <citation type="journal article" date="2015" name="G3 (Bethesda)">
        <title>Insights into Ongoing Evolution of the Hexachlorocyclohexane Catabolic Pathway from Comparative Genomics of Ten Sphingomonadaceae Strains.</title>
        <authorList>
            <person name="Pearce S.L."/>
            <person name="Oakeshott J.G."/>
            <person name="Pandey G."/>
        </authorList>
    </citation>
    <scope>NUCLEOTIDE SEQUENCE [LARGE SCALE GENOMIC DNA]</scope>
    <source>
        <strain evidence="1 2">LL02</strain>
    </source>
</reference>
<dbReference type="InterPro" id="IPR008551">
    <property type="entry name" value="TANGO2"/>
</dbReference>
<dbReference type="OrthoDB" id="4380123at2"/>
<proteinExistence type="predicted"/>
<organism evidence="1 2">
    <name type="scientific">Novosphingobium barchaimii LL02</name>
    <dbReference type="NCBI Taxonomy" id="1114963"/>
    <lineage>
        <taxon>Bacteria</taxon>
        <taxon>Pseudomonadati</taxon>
        <taxon>Pseudomonadota</taxon>
        <taxon>Alphaproteobacteria</taxon>
        <taxon>Sphingomonadales</taxon>
        <taxon>Sphingomonadaceae</taxon>
        <taxon>Novosphingobium</taxon>
    </lineage>
</organism>
<gene>
    <name evidence="1" type="ORF">V474_12255</name>
</gene>
<evidence type="ECO:0000313" key="1">
    <source>
        <dbReference type="EMBL" id="KMS59935.1"/>
    </source>
</evidence>
<sequence>MCVAAIAWDSHPEWLLVAIGNRDEFHTRPAAPLARWQDGSGIIAGTDLTACGTWLGVTEAKGGRSARFALITNYRVPEGAQPGRPSRGKLVTDLLAGTPPIALGEEMARMNPFNLIFVDGGRASFLTNHPKVEMRALSAGIHGLSNGGFDVPWPKTMRVGQAITDWFAAGEKDFGPLLAALRDEKPAPHPERPELGPEPRFAPVFIRNETYGTRCSTVIAVDRQGQGIIIERSFDALGRHRGEVRIGFAWPPI</sequence>
<dbReference type="Pfam" id="PF05742">
    <property type="entry name" value="TANGO2"/>
    <property type="match status" value="1"/>
</dbReference>
<evidence type="ECO:0000313" key="2">
    <source>
        <dbReference type="Proteomes" id="UP000052268"/>
    </source>
</evidence>
<dbReference type="Proteomes" id="UP000052268">
    <property type="component" value="Unassembled WGS sequence"/>
</dbReference>
<dbReference type="RefSeq" id="WP_059150638.1">
    <property type="nucleotide sequence ID" value="NZ_KQ130452.1"/>
</dbReference>
<name>A0A0J8B0K5_9SPHN</name>
<accession>A0A0J8B0K5</accession>
<dbReference type="PANTHER" id="PTHR17985">
    <property type="entry name" value="SER/THR-RICH PROTEIN T10 IN DGCR REGION"/>
    <property type="match status" value="1"/>
</dbReference>
<dbReference type="EMBL" id="JACU01000002">
    <property type="protein sequence ID" value="KMS59935.1"/>
    <property type="molecule type" value="Genomic_DNA"/>
</dbReference>
<keyword evidence="2" id="KW-1185">Reference proteome</keyword>
<dbReference type="PANTHER" id="PTHR17985:SF8">
    <property type="entry name" value="TRANSPORT AND GOLGI ORGANIZATION PROTEIN 2 HOMOLOG"/>
    <property type="match status" value="1"/>
</dbReference>
<dbReference type="AlphaFoldDB" id="A0A0J8B0K5"/>
<protein>
    <recommendedName>
        <fullName evidence="3">NRDE family protein</fullName>
    </recommendedName>
</protein>
<dbReference type="PATRIC" id="fig|1114963.3.peg.1355"/>
<comment type="caution">
    <text evidence="1">The sequence shown here is derived from an EMBL/GenBank/DDBJ whole genome shotgun (WGS) entry which is preliminary data.</text>
</comment>